<dbReference type="OrthoDB" id="268600at2157"/>
<dbReference type="Gene3D" id="1.10.3210.10">
    <property type="entry name" value="Hypothetical protein af1432"/>
    <property type="match status" value="1"/>
</dbReference>
<protein>
    <recommendedName>
        <fullName evidence="3">HD domain-containing protein</fullName>
    </recommendedName>
</protein>
<keyword evidence="2" id="KW-1185">Reference proteome</keyword>
<accession>A0A6B0VN12</accession>
<dbReference type="Proteomes" id="UP000434101">
    <property type="component" value="Unassembled WGS sequence"/>
</dbReference>
<dbReference type="SUPFAM" id="SSF109604">
    <property type="entry name" value="HD-domain/PDEase-like"/>
    <property type="match status" value="1"/>
</dbReference>
<comment type="caution">
    <text evidence="1">The sequence shown here is derived from an EMBL/GenBank/DDBJ whole genome shotgun (WGS) entry which is preliminary data.</text>
</comment>
<evidence type="ECO:0008006" key="3">
    <source>
        <dbReference type="Google" id="ProtNLM"/>
    </source>
</evidence>
<evidence type="ECO:0000313" key="1">
    <source>
        <dbReference type="EMBL" id="MXV62575.1"/>
    </source>
</evidence>
<proteinExistence type="predicted"/>
<evidence type="ECO:0000313" key="2">
    <source>
        <dbReference type="Proteomes" id="UP000434101"/>
    </source>
</evidence>
<dbReference type="AlphaFoldDB" id="A0A6B0VN12"/>
<organism evidence="1 2">
    <name type="scientific">Natronorubrum halalkaliphilum</name>
    <dbReference type="NCBI Taxonomy" id="2691917"/>
    <lineage>
        <taxon>Archaea</taxon>
        <taxon>Methanobacteriati</taxon>
        <taxon>Methanobacteriota</taxon>
        <taxon>Stenosarchaea group</taxon>
        <taxon>Halobacteria</taxon>
        <taxon>Halobacteriales</taxon>
        <taxon>Natrialbaceae</taxon>
        <taxon>Natronorubrum</taxon>
    </lineage>
</organism>
<gene>
    <name evidence="1" type="ORF">GS429_10970</name>
</gene>
<name>A0A6B0VN12_9EURY</name>
<reference evidence="1 2" key="1">
    <citation type="submission" date="2020-01" db="EMBL/GenBank/DDBJ databases">
        <title>Natronorubrum sp. JWXQ-INN 674 isolated from Inner Mongolia Autonomous Region of China.</title>
        <authorList>
            <person name="Xue Q."/>
        </authorList>
    </citation>
    <scope>NUCLEOTIDE SEQUENCE [LARGE SCALE GENOMIC DNA]</scope>
    <source>
        <strain evidence="1 2">JWXQ-INN-674</strain>
    </source>
</reference>
<dbReference type="EMBL" id="WUYX01000033">
    <property type="protein sequence ID" value="MXV62575.1"/>
    <property type="molecule type" value="Genomic_DNA"/>
</dbReference>
<dbReference type="RefSeq" id="WP_160065403.1">
    <property type="nucleotide sequence ID" value="NZ_WUYX01000033.1"/>
</dbReference>
<sequence length="234" mass="25131">MERFDDENTSRSRRIDHLEDEVATLARDLRAADESGDEFRAQFEAVVGELQALLAERNGGYGTINTRSGGTITPLSADPADVSIDDIAHALANLTRFTGQGTEPYSVARHSVHVSHEVEARGGSPAAIRWGLLHDATEAYLANVPAPVKETLPGYTHAEASLAATVRDAFDLDLSSADERLVDAADSDVGRYELAVHFPDAGHEKPALEYDPGVLGGDAADELFLRRARALGVE</sequence>